<protein>
    <recommendedName>
        <fullName evidence="3">DUF4349 domain-containing protein</fullName>
    </recommendedName>
</protein>
<dbReference type="EMBL" id="BMMV01000004">
    <property type="protein sequence ID" value="GGJ84535.1"/>
    <property type="molecule type" value="Genomic_DNA"/>
</dbReference>
<keyword evidence="2" id="KW-0472">Membrane</keyword>
<name>A0ABQ2E0G1_9ACTN</name>
<dbReference type="Pfam" id="PF14257">
    <property type="entry name" value="DUF4349"/>
    <property type="match status" value="1"/>
</dbReference>
<dbReference type="InterPro" id="IPR025645">
    <property type="entry name" value="DUF4349"/>
</dbReference>
<feature type="compositionally biased region" description="Low complexity" evidence="1">
    <location>
        <begin position="67"/>
        <end position="82"/>
    </location>
</feature>
<comment type="caution">
    <text evidence="4">The sequence shown here is derived from an EMBL/GenBank/DDBJ whole genome shotgun (WGS) entry which is preliminary data.</text>
</comment>
<sequence>MTASRPEKRNPLPRPSVEPPISALGFFGGTDMRALPAFAAALLTASLALAGCGAGGSDSGDMKADSAARPAKGGQGAAAPEAAADKAYEAGDQQAGKGEAADADPAKTHVIRTASLSVEVKSVTKALATARSVALGAGGEIEDESTERIDDTHVTSKVVLRVPEAEYDSVLKELAGTGKLLARTANAKDVTEQVVDVKSRIATQRASVNRVRELMDRAEDVTDVVALETQLNNRQAELESLLARQASLADRTTMATVTLDLSEETKEKKDEGDDDPGFLDALGGGWDAFVSMLRWTVVVLAAILPFAAALALLYVLWRLFGVRLLGAGARRTPVATPAEAPEPAPAPAPDPAPAAPAAPAQSPDTGKQD</sequence>
<feature type="domain" description="DUF4349" evidence="3">
    <location>
        <begin position="109"/>
        <end position="318"/>
    </location>
</feature>
<organism evidence="4 5">
    <name type="scientific">Streptomyces camponoticapitis</name>
    <dbReference type="NCBI Taxonomy" id="1616125"/>
    <lineage>
        <taxon>Bacteria</taxon>
        <taxon>Bacillati</taxon>
        <taxon>Actinomycetota</taxon>
        <taxon>Actinomycetes</taxon>
        <taxon>Kitasatosporales</taxon>
        <taxon>Streptomycetaceae</taxon>
        <taxon>Streptomyces</taxon>
    </lineage>
</organism>
<evidence type="ECO:0000256" key="2">
    <source>
        <dbReference type="SAM" id="Phobius"/>
    </source>
</evidence>
<evidence type="ECO:0000259" key="3">
    <source>
        <dbReference type="Pfam" id="PF14257"/>
    </source>
</evidence>
<feature type="region of interest" description="Disordered" evidence="1">
    <location>
        <begin position="332"/>
        <end position="369"/>
    </location>
</feature>
<accession>A0ABQ2E0G1</accession>
<reference evidence="5" key="1">
    <citation type="journal article" date="2019" name="Int. J. Syst. Evol. Microbiol.">
        <title>The Global Catalogue of Microorganisms (GCM) 10K type strain sequencing project: providing services to taxonomists for standard genome sequencing and annotation.</title>
        <authorList>
            <consortium name="The Broad Institute Genomics Platform"/>
            <consortium name="The Broad Institute Genome Sequencing Center for Infectious Disease"/>
            <person name="Wu L."/>
            <person name="Ma J."/>
        </authorList>
    </citation>
    <scope>NUCLEOTIDE SEQUENCE [LARGE SCALE GENOMIC DNA]</scope>
    <source>
        <strain evidence="5">CGMCC 4.7275</strain>
    </source>
</reference>
<keyword evidence="5" id="KW-1185">Reference proteome</keyword>
<keyword evidence="2" id="KW-1133">Transmembrane helix</keyword>
<evidence type="ECO:0000313" key="5">
    <source>
        <dbReference type="Proteomes" id="UP000660265"/>
    </source>
</evidence>
<feature type="transmembrane region" description="Helical" evidence="2">
    <location>
        <begin position="295"/>
        <end position="317"/>
    </location>
</feature>
<gene>
    <name evidence="4" type="ORF">GCM10011583_15270</name>
</gene>
<feature type="compositionally biased region" description="Pro residues" evidence="1">
    <location>
        <begin position="340"/>
        <end position="356"/>
    </location>
</feature>
<feature type="region of interest" description="Disordered" evidence="1">
    <location>
        <begin position="1"/>
        <end position="25"/>
    </location>
</feature>
<proteinExistence type="predicted"/>
<dbReference type="Proteomes" id="UP000660265">
    <property type="component" value="Unassembled WGS sequence"/>
</dbReference>
<evidence type="ECO:0000313" key="4">
    <source>
        <dbReference type="EMBL" id="GGJ84535.1"/>
    </source>
</evidence>
<keyword evidence="2" id="KW-0812">Transmembrane</keyword>
<feature type="compositionally biased region" description="Basic and acidic residues" evidence="1">
    <location>
        <begin position="1"/>
        <end position="10"/>
    </location>
</feature>
<feature type="region of interest" description="Disordered" evidence="1">
    <location>
        <begin position="54"/>
        <end position="106"/>
    </location>
</feature>
<evidence type="ECO:0000256" key="1">
    <source>
        <dbReference type="SAM" id="MobiDB-lite"/>
    </source>
</evidence>